<evidence type="ECO:0000256" key="1">
    <source>
        <dbReference type="ARBA" id="ARBA00004609"/>
    </source>
</evidence>
<gene>
    <name evidence="12" type="ORF">K461DRAFT_279901</name>
</gene>
<feature type="compositionally biased region" description="Low complexity" evidence="10">
    <location>
        <begin position="403"/>
        <end position="423"/>
    </location>
</feature>
<dbReference type="Gene3D" id="3.20.20.80">
    <property type="entry name" value="Glycosidases"/>
    <property type="match status" value="1"/>
</dbReference>
<comment type="function">
    <text evidence="9">Splits internally a 1,3-beta-glucan molecule and transfers the newly generated reducing end (the donor) to the non-reducing end of another 1,3-beta-glucan molecule (the acceptor) forming a 1,3-beta linkage, resulting in the elongation of 1,3-beta-glucan chains in the cell wall.</text>
</comment>
<keyword evidence="7" id="KW-0325">Glycoprotein</keyword>
<organism evidence="12 13">
    <name type="scientific">Myriangium duriaei CBS 260.36</name>
    <dbReference type="NCBI Taxonomy" id="1168546"/>
    <lineage>
        <taxon>Eukaryota</taxon>
        <taxon>Fungi</taxon>
        <taxon>Dikarya</taxon>
        <taxon>Ascomycota</taxon>
        <taxon>Pezizomycotina</taxon>
        <taxon>Dothideomycetes</taxon>
        <taxon>Dothideomycetidae</taxon>
        <taxon>Myriangiales</taxon>
        <taxon>Myriangiaceae</taxon>
        <taxon>Myriangium</taxon>
    </lineage>
</organism>
<dbReference type="EC" id="2.4.1.-" evidence="9"/>
<evidence type="ECO:0000256" key="7">
    <source>
        <dbReference type="ARBA" id="ARBA00023180"/>
    </source>
</evidence>
<proteinExistence type="inferred from homology"/>
<evidence type="ECO:0000313" key="12">
    <source>
        <dbReference type="EMBL" id="KAF2151115.1"/>
    </source>
</evidence>
<keyword evidence="8 9" id="KW-0449">Lipoprotein</keyword>
<dbReference type="GO" id="GO:0071970">
    <property type="term" value="P:fungal-type cell wall (1-&gt;3)-beta-D-glucan biosynthetic process"/>
    <property type="evidence" value="ECO:0007669"/>
    <property type="project" value="TreeGrafter"/>
</dbReference>
<dbReference type="GO" id="GO:0005886">
    <property type="term" value="C:plasma membrane"/>
    <property type="evidence" value="ECO:0007669"/>
    <property type="project" value="UniProtKB-SubCell"/>
</dbReference>
<dbReference type="Proteomes" id="UP000799439">
    <property type="component" value="Unassembled WGS sequence"/>
</dbReference>
<sequence length="465" mass="48849">MKGISTRVAGTIAIASLAAANPAPTPVQVEARAASGTATSLPTVTVSGNAFWAGSSRFYIRGLDYQPGGSSDAADPLADKSICGRDIPYFQKLGINTIRVYTVDNSANHDDCMNALAAAGIYVALDVNTPKYSINRDNPGPSYNPTYLQSIFATMEEFSKYTNTLLFFNGNEVINNPNNTNTAPYVKAVGRDMKTYRVSRGLRPIPIGYSAADVDTNRYQTALYFNCGTDDERSDFFAFNDYSLCDPDSYTGSQWAQKVQQYGNYSLPLFMSEYGCIQNKRTFSYVKNIYSDMTPVYSGGMVYEYSEEGNNYGLVTISGSSVQTNDQFAALATQLSQNPAPTGNGGAKTASVTANACPTDSSEWQLTAFSSDSLPALPSGAAKFMSQGAGTGPGLKGDGSQDAPGGSSATATPGSGSATAQVSGASATSSKGAASSMHSAVPMGYSGVWTVGIVVMSSLFGALLL</sequence>
<dbReference type="InterPro" id="IPR004886">
    <property type="entry name" value="Glucanosyltransferase"/>
</dbReference>
<keyword evidence="6 9" id="KW-0472">Membrane</keyword>
<keyword evidence="13" id="KW-1185">Reference proteome</keyword>
<evidence type="ECO:0000256" key="5">
    <source>
        <dbReference type="ARBA" id="ARBA00022729"/>
    </source>
</evidence>
<dbReference type="AlphaFoldDB" id="A0A9P4IZ29"/>
<dbReference type="PANTHER" id="PTHR31468">
    <property type="entry name" value="1,3-BETA-GLUCANOSYLTRANSFERASE GAS1"/>
    <property type="match status" value="1"/>
</dbReference>
<evidence type="ECO:0000256" key="8">
    <source>
        <dbReference type="ARBA" id="ARBA00023288"/>
    </source>
</evidence>
<evidence type="ECO:0000256" key="11">
    <source>
        <dbReference type="SAM" id="Phobius"/>
    </source>
</evidence>
<keyword evidence="11" id="KW-1133">Transmembrane helix</keyword>
<dbReference type="PANTHER" id="PTHR31468:SF5">
    <property type="entry name" value="1,3-BETA-GLUCANOSYLTRANSFERASE GAS5"/>
    <property type="match status" value="1"/>
</dbReference>
<reference evidence="12" key="1">
    <citation type="journal article" date="2020" name="Stud. Mycol.">
        <title>101 Dothideomycetes genomes: a test case for predicting lifestyles and emergence of pathogens.</title>
        <authorList>
            <person name="Haridas S."/>
            <person name="Albert R."/>
            <person name="Binder M."/>
            <person name="Bloem J."/>
            <person name="Labutti K."/>
            <person name="Salamov A."/>
            <person name="Andreopoulos B."/>
            <person name="Baker S."/>
            <person name="Barry K."/>
            <person name="Bills G."/>
            <person name="Bluhm B."/>
            <person name="Cannon C."/>
            <person name="Castanera R."/>
            <person name="Culley D."/>
            <person name="Daum C."/>
            <person name="Ezra D."/>
            <person name="Gonzalez J."/>
            <person name="Henrissat B."/>
            <person name="Kuo A."/>
            <person name="Liang C."/>
            <person name="Lipzen A."/>
            <person name="Lutzoni F."/>
            <person name="Magnuson J."/>
            <person name="Mondo S."/>
            <person name="Nolan M."/>
            <person name="Ohm R."/>
            <person name="Pangilinan J."/>
            <person name="Park H.-J."/>
            <person name="Ramirez L."/>
            <person name="Alfaro M."/>
            <person name="Sun H."/>
            <person name="Tritt A."/>
            <person name="Yoshinaga Y."/>
            <person name="Zwiers L.-H."/>
            <person name="Turgeon B."/>
            <person name="Goodwin S."/>
            <person name="Spatafora J."/>
            <person name="Crous P."/>
            <person name="Grigoriev I."/>
        </authorList>
    </citation>
    <scope>NUCLEOTIDE SEQUENCE</scope>
    <source>
        <strain evidence="12">CBS 260.36</strain>
    </source>
</reference>
<evidence type="ECO:0000256" key="3">
    <source>
        <dbReference type="ARBA" id="ARBA00022622"/>
    </source>
</evidence>
<keyword evidence="4 9" id="KW-0808">Transferase</keyword>
<keyword evidence="12" id="KW-0378">Hydrolase</keyword>
<evidence type="ECO:0000256" key="2">
    <source>
        <dbReference type="ARBA" id="ARBA00007528"/>
    </source>
</evidence>
<evidence type="ECO:0000256" key="4">
    <source>
        <dbReference type="ARBA" id="ARBA00022679"/>
    </source>
</evidence>
<feature type="transmembrane region" description="Helical" evidence="11">
    <location>
        <begin position="443"/>
        <end position="464"/>
    </location>
</feature>
<evidence type="ECO:0000313" key="13">
    <source>
        <dbReference type="Proteomes" id="UP000799439"/>
    </source>
</evidence>
<name>A0A9P4IZ29_9PEZI</name>
<feature type="region of interest" description="Disordered" evidence="10">
    <location>
        <begin position="385"/>
        <end position="423"/>
    </location>
</feature>
<keyword evidence="5" id="KW-0732">Signal</keyword>
<dbReference type="GO" id="GO:0042124">
    <property type="term" value="F:1,3-beta-glucanosyltransferase activity"/>
    <property type="evidence" value="ECO:0007669"/>
    <property type="project" value="TreeGrafter"/>
</dbReference>
<dbReference type="GO" id="GO:0098552">
    <property type="term" value="C:side of membrane"/>
    <property type="evidence" value="ECO:0007669"/>
    <property type="project" value="UniProtKB-KW"/>
</dbReference>
<keyword evidence="11" id="KW-0812">Transmembrane</keyword>
<evidence type="ECO:0000256" key="6">
    <source>
        <dbReference type="ARBA" id="ARBA00023136"/>
    </source>
</evidence>
<dbReference type="GO" id="GO:0016787">
    <property type="term" value="F:hydrolase activity"/>
    <property type="evidence" value="ECO:0007669"/>
    <property type="project" value="UniProtKB-KW"/>
</dbReference>
<evidence type="ECO:0000256" key="9">
    <source>
        <dbReference type="RuleBase" id="RU361209"/>
    </source>
</evidence>
<comment type="similarity">
    <text evidence="2 9">Belongs to the glycosyl hydrolase 72 family.</text>
</comment>
<dbReference type="SUPFAM" id="SSF51445">
    <property type="entry name" value="(Trans)glycosidases"/>
    <property type="match status" value="1"/>
</dbReference>
<evidence type="ECO:0000256" key="10">
    <source>
        <dbReference type="SAM" id="MobiDB-lite"/>
    </source>
</evidence>
<comment type="caution">
    <text evidence="12">The sequence shown here is derived from an EMBL/GenBank/DDBJ whole genome shotgun (WGS) entry which is preliminary data.</text>
</comment>
<comment type="subcellular location">
    <subcellularLocation>
        <location evidence="1 9">Cell membrane</location>
        <topology evidence="1 9">Lipid-anchor</topology>
        <topology evidence="1 9">GPI-anchor</topology>
    </subcellularLocation>
</comment>
<dbReference type="Pfam" id="PF03198">
    <property type="entry name" value="Glyco_hydro_72"/>
    <property type="match status" value="1"/>
</dbReference>
<accession>A0A9P4IZ29</accession>
<keyword evidence="3 9" id="KW-0336">GPI-anchor</keyword>
<dbReference type="OrthoDB" id="421038at2759"/>
<dbReference type="EMBL" id="ML996088">
    <property type="protein sequence ID" value="KAF2151115.1"/>
    <property type="molecule type" value="Genomic_DNA"/>
</dbReference>
<dbReference type="InterPro" id="IPR017853">
    <property type="entry name" value="GH"/>
</dbReference>
<protein>
    <recommendedName>
        <fullName evidence="9">1,3-beta-glucanosyltransferase</fullName>
        <ecNumber evidence="9">2.4.1.-</ecNumber>
    </recommendedName>
</protein>
<dbReference type="GO" id="GO:0031505">
    <property type="term" value="P:fungal-type cell wall organization"/>
    <property type="evidence" value="ECO:0007669"/>
    <property type="project" value="TreeGrafter"/>
</dbReference>